<proteinExistence type="inferred from homology"/>
<keyword evidence="4" id="KW-0547">Nucleotide-binding</keyword>
<dbReference type="AlphaFoldDB" id="A0A1W1DB38"/>
<dbReference type="GO" id="GO:0043590">
    <property type="term" value="C:bacterial nucleoid"/>
    <property type="evidence" value="ECO:0007669"/>
    <property type="project" value="TreeGrafter"/>
</dbReference>
<evidence type="ECO:0000256" key="3">
    <source>
        <dbReference type="ARBA" id="ARBA00021315"/>
    </source>
</evidence>
<keyword evidence="9" id="KW-0175">Coiled coil</keyword>
<dbReference type="CDD" id="cd03241">
    <property type="entry name" value="ABC_RecN"/>
    <property type="match status" value="2"/>
</dbReference>
<evidence type="ECO:0000256" key="5">
    <source>
        <dbReference type="ARBA" id="ARBA00022763"/>
    </source>
</evidence>
<keyword evidence="5" id="KW-0227">DNA damage</keyword>
<dbReference type="InterPro" id="IPR003395">
    <property type="entry name" value="RecF/RecN/SMC_N"/>
</dbReference>
<dbReference type="FunFam" id="3.40.50.300:FF:000356">
    <property type="entry name" value="DNA repair protein RecN"/>
    <property type="match status" value="1"/>
</dbReference>
<dbReference type="SUPFAM" id="SSF52540">
    <property type="entry name" value="P-loop containing nucleoside triphosphate hydrolases"/>
    <property type="match status" value="1"/>
</dbReference>
<dbReference type="GO" id="GO:0009432">
    <property type="term" value="P:SOS response"/>
    <property type="evidence" value="ECO:0007669"/>
    <property type="project" value="TreeGrafter"/>
</dbReference>
<sequence length="555" mass="60662">MLSQLSVKNLAVVEKLDLSFESGMSAVTGETGAGKSILLQALSLVLGVRADSNLVRYGKDKADVSAAFSVINNKTVQDFLIEHSLEDDGECILRRVISSDGRSKAFINGSATPLSIMRTLGDLLIDMHGQNEHQLLLRADQQLLLLDGFAQLEDDKNAINTIVREYKNLNDKIKQLADNQDIIEQQQALYTHQLEELDDAMLNQAELDTIEADFKISANAQLIVEKVSNVLSQLEAESGVNSQLLTLNAQLSEALEIDEKLQTGFDLINSAQLQSQEAIYEITQYLSKLSSDDQSAEEIEERISELYGLGRKHNCQIEALLTVRDQMEQKLNDIGGGASSIEQMNQQLNSIAERYQIKAQALSKSRAKKAQVLSQLVTNAMQELGMPGSEFKVSLDQKIDGVHLNGNESVDFLVKTNMGQDFNPLKKVASGGELSRISLAISVVGNNNEHTPTLIFDEVDVGISGSVAEVVGRKLQELAGKYQILCITHLAQVAAFGHQHLCVSKSQNREGAQTTVGQLSEAQRIDEVARILGGSSITEKTRNAAEEMIASSRAL</sequence>
<protein>
    <recommendedName>
        <fullName evidence="3">DNA repair protein RecN</fullName>
    </recommendedName>
    <alternativeName>
        <fullName evidence="8">Recombination protein N</fullName>
    </alternativeName>
</protein>
<evidence type="ECO:0000256" key="7">
    <source>
        <dbReference type="ARBA" id="ARBA00023204"/>
    </source>
</evidence>
<name>A0A1W1DB38_9ZZZZ</name>
<evidence type="ECO:0000256" key="6">
    <source>
        <dbReference type="ARBA" id="ARBA00022840"/>
    </source>
</evidence>
<evidence type="ECO:0000259" key="10">
    <source>
        <dbReference type="Pfam" id="PF02463"/>
    </source>
</evidence>
<feature type="domain" description="RecF/RecN/SMC N-terminal" evidence="10">
    <location>
        <begin position="2"/>
        <end position="508"/>
    </location>
</feature>
<keyword evidence="6" id="KW-0067">ATP-binding</keyword>
<dbReference type="PIRSF" id="PIRSF003128">
    <property type="entry name" value="RecN"/>
    <property type="match status" value="1"/>
</dbReference>
<dbReference type="PANTHER" id="PTHR11059:SF0">
    <property type="entry name" value="DNA REPAIR PROTEIN RECN"/>
    <property type="match status" value="1"/>
</dbReference>
<dbReference type="Gene3D" id="3.40.50.300">
    <property type="entry name" value="P-loop containing nucleotide triphosphate hydrolases"/>
    <property type="match status" value="2"/>
</dbReference>
<evidence type="ECO:0000256" key="4">
    <source>
        <dbReference type="ARBA" id="ARBA00022741"/>
    </source>
</evidence>
<accession>A0A1W1DB38</accession>
<dbReference type="GO" id="GO:0006310">
    <property type="term" value="P:DNA recombination"/>
    <property type="evidence" value="ECO:0007669"/>
    <property type="project" value="InterPro"/>
</dbReference>
<dbReference type="EMBL" id="FPHR01000030">
    <property type="protein sequence ID" value="SFV77646.1"/>
    <property type="molecule type" value="Genomic_DNA"/>
</dbReference>
<gene>
    <name evidence="11" type="ORF">MNB_SUP05-4-1088</name>
</gene>
<dbReference type="InterPro" id="IPR027417">
    <property type="entry name" value="P-loop_NTPase"/>
</dbReference>
<comment type="similarity">
    <text evidence="2">Belongs to the RecN family.</text>
</comment>
<dbReference type="PANTHER" id="PTHR11059">
    <property type="entry name" value="DNA REPAIR PROTEIN RECN"/>
    <property type="match status" value="1"/>
</dbReference>
<dbReference type="NCBIfam" id="NF008121">
    <property type="entry name" value="PRK10869.1"/>
    <property type="match status" value="1"/>
</dbReference>
<dbReference type="InterPro" id="IPR004604">
    <property type="entry name" value="DNA_recomb/repair_RecN"/>
</dbReference>
<evidence type="ECO:0000313" key="11">
    <source>
        <dbReference type="EMBL" id="SFV77646.1"/>
    </source>
</evidence>
<dbReference type="GO" id="GO:0005524">
    <property type="term" value="F:ATP binding"/>
    <property type="evidence" value="ECO:0007669"/>
    <property type="project" value="UniProtKB-KW"/>
</dbReference>
<evidence type="ECO:0000256" key="2">
    <source>
        <dbReference type="ARBA" id="ARBA00009441"/>
    </source>
</evidence>
<evidence type="ECO:0000256" key="8">
    <source>
        <dbReference type="ARBA" id="ARBA00033408"/>
    </source>
</evidence>
<reference evidence="11" key="1">
    <citation type="submission" date="2016-10" db="EMBL/GenBank/DDBJ databases">
        <authorList>
            <person name="de Groot N.N."/>
        </authorList>
    </citation>
    <scope>NUCLEOTIDE SEQUENCE</scope>
</reference>
<comment type="function">
    <text evidence="1">May be involved in recombinational repair of damaged DNA.</text>
</comment>
<evidence type="ECO:0000256" key="1">
    <source>
        <dbReference type="ARBA" id="ARBA00003618"/>
    </source>
</evidence>
<evidence type="ECO:0000256" key="9">
    <source>
        <dbReference type="SAM" id="Coils"/>
    </source>
</evidence>
<organism evidence="11">
    <name type="scientific">hydrothermal vent metagenome</name>
    <dbReference type="NCBI Taxonomy" id="652676"/>
    <lineage>
        <taxon>unclassified sequences</taxon>
        <taxon>metagenomes</taxon>
        <taxon>ecological metagenomes</taxon>
    </lineage>
</organism>
<keyword evidence="7" id="KW-0234">DNA repair</keyword>
<dbReference type="NCBIfam" id="TIGR00634">
    <property type="entry name" value="recN"/>
    <property type="match status" value="1"/>
</dbReference>
<dbReference type="Pfam" id="PF02463">
    <property type="entry name" value="SMC_N"/>
    <property type="match status" value="1"/>
</dbReference>
<feature type="coiled-coil region" evidence="9">
    <location>
        <begin position="152"/>
        <end position="186"/>
    </location>
</feature>
<dbReference type="GO" id="GO:0006281">
    <property type="term" value="P:DNA repair"/>
    <property type="evidence" value="ECO:0007669"/>
    <property type="project" value="UniProtKB-KW"/>
</dbReference>